<dbReference type="GeneID" id="38134667"/>
<name>A0A3F3Q3D1_9EURO</name>
<dbReference type="EMBL" id="KZ852047">
    <property type="protein sequence ID" value="RDH33186.1"/>
    <property type="molecule type" value="Genomic_DNA"/>
</dbReference>
<dbReference type="Proteomes" id="UP000253729">
    <property type="component" value="Unassembled WGS sequence"/>
</dbReference>
<feature type="non-terminal residue" evidence="1">
    <location>
        <position position="78"/>
    </location>
</feature>
<dbReference type="AlphaFoldDB" id="A0A3F3Q3D1"/>
<protein>
    <submittedName>
        <fullName evidence="1">Uncharacterized protein</fullName>
    </submittedName>
</protein>
<reference evidence="1 2" key="1">
    <citation type="submission" date="2018-07" db="EMBL/GenBank/DDBJ databases">
        <title>The genomes of Aspergillus section Nigri reveals drivers in fungal speciation.</title>
        <authorList>
            <consortium name="DOE Joint Genome Institute"/>
            <person name="Vesth T.C."/>
            <person name="Nybo J."/>
            <person name="Theobald S."/>
            <person name="Brandl J."/>
            <person name="Frisvad J.C."/>
            <person name="Nielsen K.F."/>
            <person name="Lyhne E.K."/>
            <person name="Kogle M.E."/>
            <person name="Kuo A."/>
            <person name="Riley R."/>
            <person name="Clum A."/>
            <person name="Nolan M."/>
            <person name="Lipzen A."/>
            <person name="Salamov A."/>
            <person name="Henrissat B."/>
            <person name="Wiebenga A."/>
            <person name="De vries R.P."/>
            <person name="Grigoriev I.V."/>
            <person name="Mortensen U.H."/>
            <person name="Andersen M.R."/>
            <person name="Baker S.E."/>
        </authorList>
    </citation>
    <scope>NUCLEOTIDE SEQUENCE [LARGE SCALE GENOMIC DNA]</scope>
    <source>
        <strain evidence="1 2">CBS 139.54b</strain>
    </source>
</reference>
<organism evidence="1 2">
    <name type="scientific">Aspergillus welwitschiae</name>
    <dbReference type="NCBI Taxonomy" id="1341132"/>
    <lineage>
        <taxon>Eukaryota</taxon>
        <taxon>Fungi</taxon>
        <taxon>Dikarya</taxon>
        <taxon>Ascomycota</taxon>
        <taxon>Pezizomycotina</taxon>
        <taxon>Eurotiomycetes</taxon>
        <taxon>Eurotiomycetidae</taxon>
        <taxon>Eurotiales</taxon>
        <taxon>Aspergillaceae</taxon>
        <taxon>Aspergillus</taxon>
        <taxon>Aspergillus subgen. Circumdati</taxon>
    </lineage>
</organism>
<evidence type="ECO:0000313" key="1">
    <source>
        <dbReference type="EMBL" id="RDH33186.1"/>
    </source>
</evidence>
<dbReference type="RefSeq" id="XP_026626208.1">
    <property type="nucleotide sequence ID" value="XM_026766311.1"/>
</dbReference>
<accession>A0A3F3Q3D1</accession>
<proteinExistence type="predicted"/>
<sequence length="78" mass="8767">MPDNRPSPSQIRLSLLLISAPIMSAREYLQTRHTRGRISIIGKKSLSSKQPEPGFLLPLLLLKQAHYLTMPFNLASKV</sequence>
<gene>
    <name evidence="1" type="ORF">BDQ94DRAFT_143758</name>
</gene>
<keyword evidence="2" id="KW-1185">Reference proteome</keyword>
<evidence type="ECO:0000313" key="2">
    <source>
        <dbReference type="Proteomes" id="UP000253729"/>
    </source>
</evidence>